<organism evidence="1 2">
    <name type="scientific">Catharanthus roseus</name>
    <name type="common">Madagascar periwinkle</name>
    <name type="synonym">Vinca rosea</name>
    <dbReference type="NCBI Taxonomy" id="4058"/>
    <lineage>
        <taxon>Eukaryota</taxon>
        <taxon>Viridiplantae</taxon>
        <taxon>Streptophyta</taxon>
        <taxon>Embryophyta</taxon>
        <taxon>Tracheophyta</taxon>
        <taxon>Spermatophyta</taxon>
        <taxon>Magnoliopsida</taxon>
        <taxon>eudicotyledons</taxon>
        <taxon>Gunneridae</taxon>
        <taxon>Pentapetalae</taxon>
        <taxon>asterids</taxon>
        <taxon>lamiids</taxon>
        <taxon>Gentianales</taxon>
        <taxon>Apocynaceae</taxon>
        <taxon>Rauvolfioideae</taxon>
        <taxon>Vinceae</taxon>
        <taxon>Catharanthinae</taxon>
        <taxon>Catharanthus</taxon>
    </lineage>
</organism>
<keyword evidence="2" id="KW-1185">Reference proteome</keyword>
<proteinExistence type="predicted"/>
<dbReference type="EMBL" id="CM044706">
    <property type="protein sequence ID" value="KAI5657333.1"/>
    <property type="molecule type" value="Genomic_DNA"/>
</dbReference>
<dbReference type="Proteomes" id="UP001060085">
    <property type="component" value="Linkage Group LG06"/>
</dbReference>
<evidence type="ECO:0000313" key="2">
    <source>
        <dbReference type="Proteomes" id="UP001060085"/>
    </source>
</evidence>
<evidence type="ECO:0000313" key="1">
    <source>
        <dbReference type="EMBL" id="KAI5657333.1"/>
    </source>
</evidence>
<accession>A0ACC0ABG6</accession>
<comment type="caution">
    <text evidence="1">The sequence shown here is derived from an EMBL/GenBank/DDBJ whole genome shotgun (WGS) entry which is preliminary data.</text>
</comment>
<reference evidence="2" key="1">
    <citation type="journal article" date="2023" name="Nat. Plants">
        <title>Single-cell RNA sequencing provides a high-resolution roadmap for understanding the multicellular compartmentation of specialized metabolism.</title>
        <authorList>
            <person name="Sun S."/>
            <person name="Shen X."/>
            <person name="Li Y."/>
            <person name="Li Y."/>
            <person name="Wang S."/>
            <person name="Li R."/>
            <person name="Zhang H."/>
            <person name="Shen G."/>
            <person name="Guo B."/>
            <person name="Wei J."/>
            <person name="Xu J."/>
            <person name="St-Pierre B."/>
            <person name="Chen S."/>
            <person name="Sun C."/>
        </authorList>
    </citation>
    <scope>NUCLEOTIDE SEQUENCE [LARGE SCALE GENOMIC DNA]</scope>
</reference>
<gene>
    <name evidence="1" type="ORF">M9H77_26126</name>
</gene>
<name>A0ACC0ABG6_CATRO</name>
<protein>
    <submittedName>
        <fullName evidence="1">Uncharacterized protein</fullName>
    </submittedName>
</protein>
<sequence length="132" mass="15153">MARVGSAERVNGIVHRIRYQNGPAPYEHWLEAPDSLYVIANAFNLCVILIAQLGSTTVLPWYSYSNRPGGILVIGLLTEQQHFIQLQMHDGCPIPPLHVQWIYHCTERVSNWADSYQERIADWNARVARNRK</sequence>